<protein>
    <recommendedName>
        <fullName evidence="1">non-specific serine/threonine protein kinase</fullName>
        <ecNumber evidence="1">2.7.11.1</ecNumber>
    </recommendedName>
</protein>
<dbReference type="EC" id="2.7.11.1" evidence="1"/>
<dbReference type="OrthoDB" id="4062651at2759"/>
<evidence type="ECO:0000256" key="1">
    <source>
        <dbReference type="ARBA" id="ARBA00012513"/>
    </source>
</evidence>
<comment type="caution">
    <text evidence="7">The sequence shown here is derived from an EMBL/GenBank/DDBJ whole genome shotgun (WGS) entry which is preliminary data.</text>
</comment>
<dbReference type="InterPro" id="IPR050588">
    <property type="entry name" value="WNK_Ser-Thr_kinase"/>
</dbReference>
<comment type="catalytic activity">
    <reaction evidence="4">
        <text>L-threonyl-[protein] + ATP = O-phospho-L-threonyl-[protein] + ADP + H(+)</text>
        <dbReference type="Rhea" id="RHEA:46608"/>
        <dbReference type="Rhea" id="RHEA-COMP:11060"/>
        <dbReference type="Rhea" id="RHEA-COMP:11605"/>
        <dbReference type="ChEBI" id="CHEBI:15378"/>
        <dbReference type="ChEBI" id="CHEBI:30013"/>
        <dbReference type="ChEBI" id="CHEBI:30616"/>
        <dbReference type="ChEBI" id="CHEBI:61977"/>
        <dbReference type="ChEBI" id="CHEBI:456216"/>
        <dbReference type="EC" id="2.7.11.1"/>
    </reaction>
</comment>
<reference evidence="7 8" key="1">
    <citation type="journal article" date="2018" name="Mol. Plant">
        <title>The genome of Artemisia annua provides insight into the evolution of Asteraceae family and artemisinin biosynthesis.</title>
        <authorList>
            <person name="Shen Q."/>
            <person name="Zhang L."/>
            <person name="Liao Z."/>
            <person name="Wang S."/>
            <person name="Yan T."/>
            <person name="Shi P."/>
            <person name="Liu M."/>
            <person name="Fu X."/>
            <person name="Pan Q."/>
            <person name="Wang Y."/>
            <person name="Lv Z."/>
            <person name="Lu X."/>
            <person name="Zhang F."/>
            <person name="Jiang W."/>
            <person name="Ma Y."/>
            <person name="Chen M."/>
            <person name="Hao X."/>
            <person name="Li L."/>
            <person name="Tang Y."/>
            <person name="Lv G."/>
            <person name="Zhou Y."/>
            <person name="Sun X."/>
            <person name="Brodelius P.E."/>
            <person name="Rose J.K.C."/>
            <person name="Tang K."/>
        </authorList>
    </citation>
    <scope>NUCLEOTIDE SEQUENCE [LARGE SCALE GENOMIC DNA]</scope>
    <source>
        <strain evidence="8">cv. Huhao1</strain>
        <tissue evidence="7">Leaf</tissue>
    </source>
</reference>
<evidence type="ECO:0000259" key="6">
    <source>
        <dbReference type="PROSITE" id="PS50011"/>
    </source>
</evidence>
<evidence type="ECO:0000256" key="3">
    <source>
        <dbReference type="ARBA" id="ARBA00022777"/>
    </source>
</evidence>
<dbReference type="SUPFAM" id="SSF56112">
    <property type="entry name" value="Protein kinase-like (PK-like)"/>
    <property type="match status" value="1"/>
</dbReference>
<evidence type="ECO:0000256" key="4">
    <source>
        <dbReference type="ARBA" id="ARBA00047899"/>
    </source>
</evidence>
<dbReference type="STRING" id="35608.A0A2U1L347"/>
<sequence length="363" mass="41694">MFASAYDAEVRKIFWDFGHSTARIATPYERKRLLKWAHSSRRIAAPDGCSCWIAMLSMLPRDTRIGEYPIHCLRMRKDEENQNLLGEFFPKRLKAANQLWDQHSVADDDAFGDCIIDDDSYKTELTGGVSQHSSFSVKDNVNVKEKQTVAETEVNCYVPSNVLLQRQPSRASWTCGVNLLLKTLRNENLIVLYGFWRNTENNHLNFITEACVSGNLRDYRKKHKCVSLKVLKKCSRQILKGLNYLHTHEPCVIHRDLNYSNFFNIGNTGKVKIGDFSLASAVEKSHMPHSLIATPEYMVPELYEENYNESGVFPTSMNFANNWSLLESKYFIFVRNFLDGLCLAYRPEEATEFAKGAKAIDEF</sequence>
<evidence type="ECO:0000313" key="7">
    <source>
        <dbReference type="EMBL" id="PWA43415.1"/>
    </source>
</evidence>
<evidence type="ECO:0000256" key="5">
    <source>
        <dbReference type="ARBA" id="ARBA00048679"/>
    </source>
</evidence>
<accession>A0A2U1L347</accession>
<evidence type="ECO:0000313" key="8">
    <source>
        <dbReference type="Proteomes" id="UP000245207"/>
    </source>
</evidence>
<dbReference type="Proteomes" id="UP000245207">
    <property type="component" value="Unassembled WGS sequence"/>
</dbReference>
<dbReference type="GO" id="GO:0004674">
    <property type="term" value="F:protein serine/threonine kinase activity"/>
    <property type="evidence" value="ECO:0007669"/>
    <property type="project" value="UniProtKB-KW"/>
</dbReference>
<dbReference type="EMBL" id="PKPP01011841">
    <property type="protein sequence ID" value="PWA43415.1"/>
    <property type="molecule type" value="Genomic_DNA"/>
</dbReference>
<dbReference type="InterPro" id="IPR000719">
    <property type="entry name" value="Prot_kinase_dom"/>
</dbReference>
<comment type="catalytic activity">
    <reaction evidence="5">
        <text>L-seryl-[protein] + ATP = O-phospho-L-seryl-[protein] + ADP + H(+)</text>
        <dbReference type="Rhea" id="RHEA:17989"/>
        <dbReference type="Rhea" id="RHEA-COMP:9863"/>
        <dbReference type="Rhea" id="RHEA-COMP:11604"/>
        <dbReference type="ChEBI" id="CHEBI:15378"/>
        <dbReference type="ChEBI" id="CHEBI:29999"/>
        <dbReference type="ChEBI" id="CHEBI:30616"/>
        <dbReference type="ChEBI" id="CHEBI:83421"/>
        <dbReference type="ChEBI" id="CHEBI:456216"/>
        <dbReference type="EC" id="2.7.11.1"/>
    </reaction>
</comment>
<dbReference type="AlphaFoldDB" id="A0A2U1L347"/>
<name>A0A2U1L347_ARTAN</name>
<organism evidence="7 8">
    <name type="scientific">Artemisia annua</name>
    <name type="common">Sweet wormwood</name>
    <dbReference type="NCBI Taxonomy" id="35608"/>
    <lineage>
        <taxon>Eukaryota</taxon>
        <taxon>Viridiplantae</taxon>
        <taxon>Streptophyta</taxon>
        <taxon>Embryophyta</taxon>
        <taxon>Tracheophyta</taxon>
        <taxon>Spermatophyta</taxon>
        <taxon>Magnoliopsida</taxon>
        <taxon>eudicotyledons</taxon>
        <taxon>Gunneridae</taxon>
        <taxon>Pentapetalae</taxon>
        <taxon>asterids</taxon>
        <taxon>campanulids</taxon>
        <taxon>Asterales</taxon>
        <taxon>Asteraceae</taxon>
        <taxon>Asteroideae</taxon>
        <taxon>Anthemideae</taxon>
        <taxon>Artemisiinae</taxon>
        <taxon>Artemisia</taxon>
    </lineage>
</organism>
<dbReference type="InterPro" id="IPR011009">
    <property type="entry name" value="Kinase-like_dom_sf"/>
</dbReference>
<proteinExistence type="predicted"/>
<keyword evidence="2" id="KW-0723">Serine/threonine-protein kinase</keyword>
<dbReference type="PROSITE" id="PS50011">
    <property type="entry name" value="PROTEIN_KINASE_DOM"/>
    <property type="match status" value="1"/>
</dbReference>
<feature type="domain" description="Protein kinase" evidence="6">
    <location>
        <begin position="100"/>
        <end position="363"/>
    </location>
</feature>
<gene>
    <name evidence="7" type="ORF">CTI12_AA535860</name>
</gene>
<evidence type="ECO:0000256" key="2">
    <source>
        <dbReference type="ARBA" id="ARBA00022527"/>
    </source>
</evidence>
<dbReference type="Gene3D" id="1.10.510.10">
    <property type="entry name" value="Transferase(Phosphotransferase) domain 1"/>
    <property type="match status" value="1"/>
</dbReference>
<keyword evidence="8" id="KW-1185">Reference proteome</keyword>
<keyword evidence="3 7" id="KW-0418">Kinase</keyword>
<dbReference type="GO" id="GO:0005524">
    <property type="term" value="F:ATP binding"/>
    <property type="evidence" value="ECO:0007669"/>
    <property type="project" value="InterPro"/>
</dbReference>
<dbReference type="PANTHER" id="PTHR13902">
    <property type="entry name" value="SERINE/THREONINE-PROTEIN KINASE WNK WITH NO LYSINE -RELATED"/>
    <property type="match status" value="1"/>
</dbReference>
<dbReference type="Pfam" id="PF00069">
    <property type="entry name" value="Pkinase"/>
    <property type="match status" value="1"/>
</dbReference>
<keyword evidence="3 7" id="KW-0808">Transferase</keyword>